<evidence type="ECO:0000313" key="2">
    <source>
        <dbReference type="EMBL" id="CAA3025285.1"/>
    </source>
</evidence>
<accession>A0A8S0V3T4</accession>
<proteinExistence type="predicted"/>
<organism evidence="2 3">
    <name type="scientific">Olea europaea subsp. europaea</name>
    <dbReference type="NCBI Taxonomy" id="158383"/>
    <lineage>
        <taxon>Eukaryota</taxon>
        <taxon>Viridiplantae</taxon>
        <taxon>Streptophyta</taxon>
        <taxon>Embryophyta</taxon>
        <taxon>Tracheophyta</taxon>
        <taxon>Spermatophyta</taxon>
        <taxon>Magnoliopsida</taxon>
        <taxon>eudicotyledons</taxon>
        <taxon>Gunneridae</taxon>
        <taxon>Pentapetalae</taxon>
        <taxon>asterids</taxon>
        <taxon>lamiids</taxon>
        <taxon>Lamiales</taxon>
        <taxon>Oleaceae</taxon>
        <taxon>Oleeae</taxon>
        <taxon>Olea</taxon>
    </lineage>
</organism>
<evidence type="ECO:0000313" key="3">
    <source>
        <dbReference type="Proteomes" id="UP000594638"/>
    </source>
</evidence>
<name>A0A8S0V3T4_OLEEU</name>
<dbReference type="GO" id="GO:0016301">
    <property type="term" value="F:kinase activity"/>
    <property type="evidence" value="ECO:0007669"/>
    <property type="project" value="UniProtKB-KW"/>
</dbReference>
<comment type="caution">
    <text evidence="2">The sequence shown here is derived from an EMBL/GenBank/DDBJ whole genome shotgun (WGS) entry which is preliminary data.</text>
</comment>
<keyword evidence="2" id="KW-0675">Receptor</keyword>
<keyword evidence="3" id="KW-1185">Reference proteome</keyword>
<sequence length="182" mass="20309">MLPKVNTKLKTDWNLSKGNGNDGLQMNWGVLREISDILKFVENRKDGNRKILAMEKKVQVDEIINILATEMIHFSDKKSPAGEDNNTLGKAAITIEELKQLSSLITSDLEEKETLKIGELLKSLESRRPKLGIYLKMSVVQNDTKEENQSVVFCGEEISNSNSAEDSTENLPATVASEIQCN</sequence>
<keyword evidence="2" id="KW-0418">Kinase</keyword>
<dbReference type="Gramene" id="OE9A036485T1">
    <property type="protein sequence ID" value="OE9A036485C1"/>
    <property type="gene ID" value="OE9A036485"/>
</dbReference>
<dbReference type="Proteomes" id="UP000594638">
    <property type="component" value="Unassembled WGS sequence"/>
</dbReference>
<feature type="region of interest" description="Disordered" evidence="1">
    <location>
        <begin position="161"/>
        <end position="182"/>
    </location>
</feature>
<gene>
    <name evidence="2" type="ORF">OLEA9_A036485</name>
</gene>
<keyword evidence="2" id="KW-0808">Transferase</keyword>
<protein>
    <submittedName>
        <fullName evidence="2">Cysteine-rich receptor-like protein kinase 29</fullName>
    </submittedName>
</protein>
<dbReference type="EMBL" id="CACTIH010009129">
    <property type="protein sequence ID" value="CAA3025285.1"/>
    <property type="molecule type" value="Genomic_DNA"/>
</dbReference>
<reference evidence="2 3" key="1">
    <citation type="submission" date="2019-12" db="EMBL/GenBank/DDBJ databases">
        <authorList>
            <person name="Alioto T."/>
            <person name="Alioto T."/>
            <person name="Gomez Garrido J."/>
        </authorList>
    </citation>
    <scope>NUCLEOTIDE SEQUENCE [LARGE SCALE GENOMIC DNA]</scope>
</reference>
<evidence type="ECO:0000256" key="1">
    <source>
        <dbReference type="SAM" id="MobiDB-lite"/>
    </source>
</evidence>
<dbReference type="OrthoDB" id="1835649at2759"/>
<dbReference type="AlphaFoldDB" id="A0A8S0V3T4"/>